<dbReference type="SUPFAM" id="SSF48239">
    <property type="entry name" value="Terpenoid cyclases/Protein prenyltransferases"/>
    <property type="match status" value="2"/>
</dbReference>
<dbReference type="NCBIfam" id="TIGR01787">
    <property type="entry name" value="squalene_cyclas"/>
    <property type="match status" value="1"/>
</dbReference>
<feature type="domain" description="Squalene cyclase N-terminal" evidence="6">
    <location>
        <begin position="10"/>
        <end position="292"/>
    </location>
</feature>
<comment type="similarity">
    <text evidence="2">Belongs to the terpene cyclase/mutase family.</text>
</comment>
<dbReference type="EMBL" id="BORB01000025">
    <property type="protein sequence ID" value="GIN58522.1"/>
    <property type="molecule type" value="Genomic_DNA"/>
</dbReference>
<evidence type="ECO:0000259" key="6">
    <source>
        <dbReference type="Pfam" id="PF13249"/>
    </source>
</evidence>
<reference evidence="7 8" key="1">
    <citation type="submission" date="2021-03" db="EMBL/GenBank/DDBJ databases">
        <title>Antimicrobial resistance genes in bacteria isolated from Japanese honey, and their potential for conferring macrolide and lincosamide resistance in the American foulbrood pathogen Paenibacillus larvae.</title>
        <authorList>
            <person name="Okamoto M."/>
            <person name="Kumagai M."/>
            <person name="Kanamori H."/>
            <person name="Takamatsu D."/>
        </authorList>
    </citation>
    <scope>NUCLEOTIDE SEQUENCE [LARGE SCALE GENOMIC DNA]</scope>
    <source>
        <strain evidence="7 8">J8TS2</strain>
    </source>
</reference>
<keyword evidence="8" id="KW-1185">Reference proteome</keyword>
<keyword evidence="4" id="KW-0413">Isomerase</keyword>
<protein>
    <submittedName>
        <fullName evidence="7">Squalene--hopene cyclase</fullName>
    </submittedName>
</protein>
<evidence type="ECO:0000313" key="8">
    <source>
        <dbReference type="Proteomes" id="UP000679950"/>
    </source>
</evidence>
<dbReference type="Pfam" id="PF13243">
    <property type="entry name" value="SQHop_cyclase_C"/>
    <property type="match status" value="1"/>
</dbReference>
<evidence type="ECO:0000259" key="5">
    <source>
        <dbReference type="Pfam" id="PF13243"/>
    </source>
</evidence>
<dbReference type="Proteomes" id="UP000679950">
    <property type="component" value="Unassembled WGS sequence"/>
</dbReference>
<dbReference type="PANTHER" id="PTHR11764">
    <property type="entry name" value="TERPENE CYCLASE/MUTASE FAMILY MEMBER"/>
    <property type="match status" value="1"/>
</dbReference>
<dbReference type="InterPro" id="IPR032697">
    <property type="entry name" value="SQ_cyclase_N"/>
</dbReference>
<keyword evidence="3" id="KW-0677">Repeat</keyword>
<proteinExistence type="inferred from homology"/>
<dbReference type="RefSeq" id="WP_158323862.1">
    <property type="nucleotide sequence ID" value="NZ_BORB01000025.1"/>
</dbReference>
<accession>A0ABQ4KKW6</accession>
<dbReference type="PANTHER" id="PTHR11764:SF20">
    <property type="entry name" value="LANOSTEROL SYNTHASE"/>
    <property type="match status" value="1"/>
</dbReference>
<evidence type="ECO:0000256" key="2">
    <source>
        <dbReference type="ARBA" id="ARBA00009755"/>
    </source>
</evidence>
<evidence type="ECO:0000256" key="1">
    <source>
        <dbReference type="ARBA" id="ARBA00004999"/>
    </source>
</evidence>
<dbReference type="Gene3D" id="1.50.10.20">
    <property type="match status" value="2"/>
</dbReference>
<dbReference type="InterPro" id="IPR032696">
    <property type="entry name" value="SQ_cyclase_C"/>
</dbReference>
<gene>
    <name evidence="7" type="ORF">J8TS2_28410</name>
</gene>
<dbReference type="SFLD" id="SFLDG01016">
    <property type="entry name" value="Prenyltransferase_Like_2"/>
    <property type="match status" value="1"/>
</dbReference>
<dbReference type="InterPro" id="IPR006400">
    <property type="entry name" value="Hopene-cyclase"/>
</dbReference>
<dbReference type="InterPro" id="IPR018333">
    <property type="entry name" value="Squalene_cyclase"/>
</dbReference>
<comment type="pathway">
    <text evidence="1">Secondary metabolite biosynthesis; hopanoid biosynthesis.</text>
</comment>
<organism evidence="7 8">
    <name type="scientific">Lederbergia ruris</name>
    <dbReference type="NCBI Taxonomy" id="217495"/>
    <lineage>
        <taxon>Bacteria</taxon>
        <taxon>Bacillati</taxon>
        <taxon>Bacillota</taxon>
        <taxon>Bacilli</taxon>
        <taxon>Bacillales</taxon>
        <taxon>Bacillaceae</taxon>
        <taxon>Lederbergia</taxon>
    </lineage>
</organism>
<evidence type="ECO:0000256" key="4">
    <source>
        <dbReference type="ARBA" id="ARBA00023235"/>
    </source>
</evidence>
<dbReference type="InterPro" id="IPR008930">
    <property type="entry name" value="Terpenoid_cyclase/PrenylTrfase"/>
</dbReference>
<evidence type="ECO:0000256" key="3">
    <source>
        <dbReference type="ARBA" id="ARBA00022737"/>
    </source>
</evidence>
<dbReference type="Pfam" id="PF13249">
    <property type="entry name" value="SQHop_cyclase_N"/>
    <property type="match status" value="1"/>
</dbReference>
<sequence>MINKVDDAINRLIAQFHQDQTADGSWNYPFEMGIVTDCYTIILLRMLEIENEEKLIKGLVRRIRERQQSNGAWKLYKDEKDGNLSVTVEAYFALLYSGYKHEHEPKMQAAKEFIIGKGGISRTQLSTKMMLVITGQYKWPDFSIPIEFMLLPETFPINFFDFSVFARSNIAPLLILANKKFTIQTKQTPNLSDLLINEDDTFFTMEERREWRSILDVIEQGIETLFGLPEELHQLALTRTKDYMLQRIEPNGTLESYYSATFFMIFALLAEGHGKRDSIIFHAVNGIKSMICKIGNNPHVQYTTANVWNTALISYALQEAGVPFHSPVVEKANQYILSRQHHRFGDWALHNPNILPGGWGFSDVNTINPDVDDSTAALRAMALSVGKTANFLPSWNRGVQWVMSMQNDDGGWPAFERNIDKQILTLLPIDRVEDLVLDPSSPDLTGRTLEFFGNYTNITKDHPMIKRGVDWLLDQQREDGSWDARWGIYYIYGTWAAVTGLRSVGISPHHPAMQKAMGWLRKIQLADGGWGESCNSDKENHYISLPSSTRTHTAWALDALIATATEVTPEIKNGVEFLVQEKEAAWTRNYPKGRGMAGAFYIHYHSYDSIWPLVALAHYKKKFH</sequence>
<feature type="domain" description="Squalene cyclase C-terminal" evidence="5">
    <location>
        <begin position="306"/>
        <end position="621"/>
    </location>
</feature>
<name>A0ABQ4KKW6_9BACI</name>
<comment type="caution">
    <text evidence="7">The sequence shown here is derived from an EMBL/GenBank/DDBJ whole genome shotgun (WGS) entry which is preliminary data.</text>
</comment>
<evidence type="ECO:0000313" key="7">
    <source>
        <dbReference type="EMBL" id="GIN58522.1"/>
    </source>
</evidence>
<dbReference type="NCBIfam" id="TIGR01507">
    <property type="entry name" value="hopene_cyclase"/>
    <property type="match status" value="1"/>
</dbReference>